<evidence type="ECO:0000256" key="3">
    <source>
        <dbReference type="ARBA" id="ARBA00022475"/>
    </source>
</evidence>
<feature type="transmembrane region" description="Helical" evidence="8">
    <location>
        <begin position="203"/>
        <end position="226"/>
    </location>
</feature>
<keyword evidence="10" id="KW-1185">Reference proteome</keyword>
<feature type="compositionally biased region" description="Basic and acidic residues" evidence="7">
    <location>
        <begin position="31"/>
        <end position="47"/>
    </location>
</feature>
<keyword evidence="5 8" id="KW-1133">Transmembrane helix</keyword>
<evidence type="ECO:0000256" key="6">
    <source>
        <dbReference type="ARBA" id="ARBA00023136"/>
    </source>
</evidence>
<dbReference type="RefSeq" id="WP_193120758.1">
    <property type="nucleotide sequence ID" value="NZ_JADBGI010000004.1"/>
</dbReference>
<evidence type="ECO:0000256" key="5">
    <source>
        <dbReference type="ARBA" id="ARBA00022989"/>
    </source>
</evidence>
<feature type="region of interest" description="Disordered" evidence="7">
    <location>
        <begin position="320"/>
        <end position="347"/>
    </location>
</feature>
<dbReference type="Gene3D" id="1.20.1630.10">
    <property type="entry name" value="Formate dehydrogenase/DMSO reductase domain"/>
    <property type="match status" value="1"/>
</dbReference>
<feature type="transmembrane region" description="Helical" evidence="8">
    <location>
        <begin position="141"/>
        <end position="164"/>
    </location>
</feature>
<dbReference type="Proteomes" id="UP000806528">
    <property type="component" value="Unassembled WGS sequence"/>
</dbReference>
<protein>
    <submittedName>
        <fullName evidence="9">Polysulfide reductase NrfD</fullName>
    </submittedName>
</protein>
<dbReference type="InterPro" id="IPR052049">
    <property type="entry name" value="Electron_transfer_protein"/>
</dbReference>
<dbReference type="PANTHER" id="PTHR34856">
    <property type="entry name" value="PROTEIN NRFD"/>
    <property type="match status" value="1"/>
</dbReference>
<name>A0ABR9P2P1_9ACTN</name>
<evidence type="ECO:0000313" key="10">
    <source>
        <dbReference type="Proteomes" id="UP000806528"/>
    </source>
</evidence>
<keyword evidence="3" id="KW-1003">Cell membrane</keyword>
<accession>A0ABR9P2P1</accession>
<dbReference type="Pfam" id="PF03916">
    <property type="entry name" value="NrfD"/>
    <property type="match status" value="1"/>
</dbReference>
<evidence type="ECO:0000256" key="8">
    <source>
        <dbReference type="SAM" id="Phobius"/>
    </source>
</evidence>
<keyword evidence="4 8" id="KW-0812">Transmembrane</keyword>
<feature type="compositionally biased region" description="Basic and acidic residues" evidence="7">
    <location>
        <begin position="9"/>
        <end position="18"/>
    </location>
</feature>
<comment type="similarity">
    <text evidence="2">Belongs to the NrfD family.</text>
</comment>
<feature type="compositionally biased region" description="Basic and acidic residues" evidence="7">
    <location>
        <begin position="337"/>
        <end position="347"/>
    </location>
</feature>
<reference evidence="9 10" key="1">
    <citation type="submission" date="2020-09" db="EMBL/GenBank/DDBJ databases">
        <title>Diversity and distribution of actinomycetes associated with coral in the coast of Hainan.</title>
        <authorList>
            <person name="Li F."/>
        </authorList>
    </citation>
    <scope>NUCLEOTIDE SEQUENCE [LARGE SCALE GENOMIC DNA]</scope>
    <source>
        <strain evidence="9 10">HNM0947</strain>
    </source>
</reference>
<dbReference type="EMBL" id="JADBGI010000004">
    <property type="protein sequence ID" value="MBE2998093.1"/>
    <property type="molecule type" value="Genomic_DNA"/>
</dbReference>
<feature type="region of interest" description="Disordered" evidence="7">
    <location>
        <begin position="1"/>
        <end position="47"/>
    </location>
</feature>
<feature type="transmembrane region" description="Helical" evidence="8">
    <location>
        <begin position="69"/>
        <end position="89"/>
    </location>
</feature>
<comment type="caution">
    <text evidence="9">The sequence shown here is derived from an EMBL/GenBank/DDBJ whole genome shotgun (WGS) entry which is preliminary data.</text>
</comment>
<dbReference type="InterPro" id="IPR005614">
    <property type="entry name" value="NrfD-like"/>
</dbReference>
<keyword evidence="6 8" id="KW-0472">Membrane</keyword>
<proteinExistence type="inferred from homology"/>
<feature type="transmembrane region" description="Helical" evidence="8">
    <location>
        <begin position="171"/>
        <end position="191"/>
    </location>
</feature>
<evidence type="ECO:0000313" key="9">
    <source>
        <dbReference type="EMBL" id="MBE2998093.1"/>
    </source>
</evidence>
<sequence length="347" mass="35990">MSTSDVTEEEMHGQKPGRDAVTGAAGVVGEQQRRERDARPSERHADDGEFASYYGRPVINAIVWEAPAIGGYLFLGGLAGASSALAAGAELTGRPGLARPLRYTALAAISGSTAALIYDLGRPERFLNMLRVFKPTSPMSVGSWILMGYGPLAGVSAVTALTGWFPRTGRLATYGAGAMGALVATYTAPLVCDTAVPAWHEGYRYMPFVFASSAVAAAGGAGLIGAPTEQSGPARRAAVGGAIAETAVSTAMEHRMGLSGELYGRGTAGRYMRAAKTLTLAGAAGAVLGRRSRVASALSGAALVAGSACTRLGVFHAGRQSQEDPKYTVVPQRRRRDARERAENAQV</sequence>
<comment type="subcellular location">
    <subcellularLocation>
        <location evidence="1">Cell membrane</location>
        <topology evidence="1">Multi-pass membrane protein</topology>
    </subcellularLocation>
</comment>
<feature type="transmembrane region" description="Helical" evidence="8">
    <location>
        <begin position="101"/>
        <end position="121"/>
    </location>
</feature>
<evidence type="ECO:0000256" key="4">
    <source>
        <dbReference type="ARBA" id="ARBA00022692"/>
    </source>
</evidence>
<gene>
    <name evidence="9" type="primary">nrfD</name>
    <name evidence="9" type="ORF">IDM40_05140</name>
</gene>
<dbReference type="PANTHER" id="PTHR34856:SF2">
    <property type="entry name" value="PROTEIN NRFD"/>
    <property type="match status" value="1"/>
</dbReference>
<evidence type="ECO:0000256" key="1">
    <source>
        <dbReference type="ARBA" id="ARBA00004651"/>
    </source>
</evidence>
<evidence type="ECO:0000256" key="2">
    <source>
        <dbReference type="ARBA" id="ARBA00008929"/>
    </source>
</evidence>
<evidence type="ECO:0000256" key="7">
    <source>
        <dbReference type="SAM" id="MobiDB-lite"/>
    </source>
</evidence>
<organism evidence="9 10">
    <name type="scientific">Nocardiopsis coralli</name>
    <dbReference type="NCBI Taxonomy" id="2772213"/>
    <lineage>
        <taxon>Bacteria</taxon>
        <taxon>Bacillati</taxon>
        <taxon>Actinomycetota</taxon>
        <taxon>Actinomycetes</taxon>
        <taxon>Streptosporangiales</taxon>
        <taxon>Nocardiopsidaceae</taxon>
        <taxon>Nocardiopsis</taxon>
    </lineage>
</organism>